<organism evidence="6 7">
    <name type="scientific">Paenibacillus zeisoli</name>
    <dbReference type="NCBI Taxonomy" id="2496267"/>
    <lineage>
        <taxon>Bacteria</taxon>
        <taxon>Bacillati</taxon>
        <taxon>Bacillota</taxon>
        <taxon>Bacilli</taxon>
        <taxon>Bacillales</taxon>
        <taxon>Paenibacillaceae</taxon>
        <taxon>Paenibacillus</taxon>
    </lineage>
</organism>
<feature type="coiled-coil region" evidence="2">
    <location>
        <begin position="114"/>
        <end position="185"/>
    </location>
</feature>
<feature type="domain" description="CusB-like beta-barrel" evidence="4">
    <location>
        <begin position="250"/>
        <end position="324"/>
    </location>
</feature>
<dbReference type="Pfam" id="PF25989">
    <property type="entry name" value="YknX_C"/>
    <property type="match status" value="1"/>
</dbReference>
<dbReference type="Gene3D" id="2.40.50.100">
    <property type="match status" value="1"/>
</dbReference>
<dbReference type="PANTHER" id="PTHR30469">
    <property type="entry name" value="MULTIDRUG RESISTANCE PROTEIN MDTA"/>
    <property type="match status" value="1"/>
</dbReference>
<protein>
    <submittedName>
        <fullName evidence="6">Efflux RND transporter periplasmic adaptor subunit</fullName>
    </submittedName>
</protein>
<dbReference type="InterPro" id="IPR058637">
    <property type="entry name" value="YknX-like_C"/>
</dbReference>
<evidence type="ECO:0000259" key="5">
    <source>
        <dbReference type="Pfam" id="PF25989"/>
    </source>
</evidence>
<feature type="chain" id="PRO_5039069507" evidence="3">
    <location>
        <begin position="30"/>
        <end position="397"/>
    </location>
</feature>
<keyword evidence="3" id="KW-0732">Signal</keyword>
<dbReference type="Pfam" id="PF25954">
    <property type="entry name" value="Beta-barrel_RND_2"/>
    <property type="match status" value="1"/>
</dbReference>
<evidence type="ECO:0000256" key="3">
    <source>
        <dbReference type="SAM" id="SignalP"/>
    </source>
</evidence>
<dbReference type="InterPro" id="IPR058792">
    <property type="entry name" value="Beta-barrel_RND_2"/>
</dbReference>
<reference evidence="6 7" key="1">
    <citation type="submission" date="2018-12" db="EMBL/GenBank/DDBJ databases">
        <authorList>
            <person name="Sun L."/>
            <person name="Chen Z."/>
        </authorList>
    </citation>
    <scope>NUCLEOTIDE SEQUENCE [LARGE SCALE GENOMIC DNA]</scope>
    <source>
        <strain evidence="6 7">3-5-3</strain>
    </source>
</reference>
<accession>A0A433X6K4</accession>
<dbReference type="SUPFAM" id="SSF111369">
    <property type="entry name" value="HlyD-like secretion proteins"/>
    <property type="match status" value="1"/>
</dbReference>
<dbReference type="Proteomes" id="UP000272464">
    <property type="component" value="Unassembled WGS sequence"/>
</dbReference>
<dbReference type="Gene3D" id="2.40.420.20">
    <property type="match status" value="1"/>
</dbReference>
<proteinExistence type="inferred from homology"/>
<evidence type="ECO:0000313" key="6">
    <source>
        <dbReference type="EMBL" id="RUT29654.1"/>
    </source>
</evidence>
<feature type="signal peptide" evidence="3">
    <location>
        <begin position="1"/>
        <end position="29"/>
    </location>
</feature>
<dbReference type="AlphaFoldDB" id="A0A433X6K4"/>
<gene>
    <name evidence="6" type="ORF">EJP77_14905</name>
</gene>
<evidence type="ECO:0000313" key="7">
    <source>
        <dbReference type="Proteomes" id="UP000272464"/>
    </source>
</evidence>
<evidence type="ECO:0000256" key="1">
    <source>
        <dbReference type="ARBA" id="ARBA00009477"/>
    </source>
</evidence>
<comment type="similarity">
    <text evidence="1">Belongs to the membrane fusion protein (MFP) (TC 8.A.1) family.</text>
</comment>
<dbReference type="InterPro" id="IPR006143">
    <property type="entry name" value="RND_pump_MFP"/>
</dbReference>
<dbReference type="EMBL" id="RZNX01000006">
    <property type="protein sequence ID" value="RUT29654.1"/>
    <property type="molecule type" value="Genomic_DNA"/>
</dbReference>
<dbReference type="GO" id="GO:0015562">
    <property type="term" value="F:efflux transmembrane transporter activity"/>
    <property type="evidence" value="ECO:0007669"/>
    <property type="project" value="TreeGrafter"/>
</dbReference>
<keyword evidence="7" id="KW-1185">Reference proteome</keyword>
<dbReference type="PROSITE" id="PS51257">
    <property type="entry name" value="PROKAR_LIPOPROTEIN"/>
    <property type="match status" value="1"/>
</dbReference>
<dbReference type="PANTHER" id="PTHR30469:SF15">
    <property type="entry name" value="HLYD FAMILY OF SECRETION PROTEINS"/>
    <property type="match status" value="1"/>
</dbReference>
<comment type="caution">
    <text evidence="6">The sequence shown here is derived from an EMBL/GenBank/DDBJ whole genome shotgun (WGS) entry which is preliminary data.</text>
</comment>
<evidence type="ECO:0000259" key="4">
    <source>
        <dbReference type="Pfam" id="PF25954"/>
    </source>
</evidence>
<dbReference type="OrthoDB" id="1633529at2"/>
<evidence type="ECO:0000256" key="2">
    <source>
        <dbReference type="SAM" id="Coils"/>
    </source>
</evidence>
<sequence>MMVRLNPKKRTAKWIITAACLVLTATVAAGCTSASTVSPVQGTTGISKVKVEDIGVHSMGPPREQVADVNASVQVGVIAEASGTITEILKNNGAKVTKGQVIARISSGTARLSVATAEASVSSAERALSSAKLELESNRAQLERTISGYEKQLKEATRANNEELYNTAKDNLETSKVQLKFLESKSSVPAAKSQLETAKVSLEQARATLDTYNITAPSSGTLAELAITAGASITQGSKACLILNANQVTIQAELSEDLAQLVKGKKTVRVYYADQPQNKREVRVAYLSGVPNTTTRLYTLQLTADNKDAFFVPGSRVQVQLTTEEEESVLAVPTGSIVRDGDHSYIFVLKGDKVQQVKIELGRLSGIYQEIQGASAGDKLVVSGQYTLKDGEKVQVQ</sequence>
<dbReference type="NCBIfam" id="TIGR01730">
    <property type="entry name" value="RND_mfp"/>
    <property type="match status" value="1"/>
</dbReference>
<dbReference type="RefSeq" id="WP_127200037.1">
    <property type="nucleotide sequence ID" value="NZ_RZNX01000006.1"/>
</dbReference>
<name>A0A433X6K4_9BACL</name>
<dbReference type="Gene3D" id="1.10.287.470">
    <property type="entry name" value="Helix hairpin bin"/>
    <property type="match status" value="1"/>
</dbReference>
<feature type="domain" description="YknX-like C-terminal permuted SH3-like" evidence="5">
    <location>
        <begin position="329"/>
        <end position="396"/>
    </location>
</feature>
<dbReference type="Gene3D" id="2.40.30.170">
    <property type="match status" value="1"/>
</dbReference>
<dbReference type="GO" id="GO:1990281">
    <property type="term" value="C:efflux pump complex"/>
    <property type="evidence" value="ECO:0007669"/>
    <property type="project" value="TreeGrafter"/>
</dbReference>
<keyword evidence="2" id="KW-0175">Coiled coil</keyword>